<sequence>MPDLTLREMTAHEFDQWHDAEVRGYADAQVSAGVWGSDEALRRSAELHEKLLPAGLETPGMIFLQGLRPDGAVIGTLWIALEHPRGAADCAFLFDIEVVEEHRSAGYGRALLAAAENVVRERGFSALELNVHGDNTHAMRLYASSGYRVITQQMRKGLGSGGGDHQR</sequence>
<keyword evidence="1" id="KW-0808">Transferase</keyword>
<organism evidence="4 5">
    <name type="scientific">Actinoplanes cyaneus</name>
    <dbReference type="NCBI Taxonomy" id="52696"/>
    <lineage>
        <taxon>Bacteria</taxon>
        <taxon>Bacillati</taxon>
        <taxon>Actinomycetota</taxon>
        <taxon>Actinomycetes</taxon>
        <taxon>Micromonosporales</taxon>
        <taxon>Micromonosporaceae</taxon>
        <taxon>Actinoplanes</taxon>
    </lineage>
</organism>
<dbReference type="PROSITE" id="PS51186">
    <property type="entry name" value="GNAT"/>
    <property type="match status" value="1"/>
</dbReference>
<evidence type="ECO:0000313" key="4">
    <source>
        <dbReference type="EMBL" id="GID68619.1"/>
    </source>
</evidence>
<feature type="domain" description="N-acetyltransferase" evidence="3">
    <location>
        <begin position="4"/>
        <end position="167"/>
    </location>
</feature>
<dbReference type="InterPro" id="IPR050680">
    <property type="entry name" value="YpeA/RimI_acetyltransf"/>
</dbReference>
<comment type="caution">
    <text evidence="4">The sequence shown here is derived from an EMBL/GenBank/DDBJ whole genome shotgun (WGS) entry which is preliminary data.</text>
</comment>
<dbReference type="InterPro" id="IPR000182">
    <property type="entry name" value="GNAT_dom"/>
</dbReference>
<dbReference type="CDD" id="cd04301">
    <property type="entry name" value="NAT_SF"/>
    <property type="match status" value="1"/>
</dbReference>
<dbReference type="GO" id="GO:0016747">
    <property type="term" value="F:acyltransferase activity, transferring groups other than amino-acyl groups"/>
    <property type="evidence" value="ECO:0007669"/>
    <property type="project" value="InterPro"/>
</dbReference>
<accession>A0A919IMY9</accession>
<proteinExistence type="predicted"/>
<dbReference type="Gene3D" id="3.40.630.30">
    <property type="match status" value="1"/>
</dbReference>
<dbReference type="InterPro" id="IPR016181">
    <property type="entry name" value="Acyl_CoA_acyltransferase"/>
</dbReference>
<evidence type="ECO:0000256" key="2">
    <source>
        <dbReference type="ARBA" id="ARBA00023315"/>
    </source>
</evidence>
<dbReference type="Proteomes" id="UP000619479">
    <property type="component" value="Unassembled WGS sequence"/>
</dbReference>
<gene>
    <name evidence="4" type="ORF">Acy02nite_65000</name>
</gene>
<keyword evidence="5" id="KW-1185">Reference proteome</keyword>
<dbReference type="PANTHER" id="PTHR43420">
    <property type="entry name" value="ACETYLTRANSFERASE"/>
    <property type="match status" value="1"/>
</dbReference>
<reference evidence="4" key="1">
    <citation type="submission" date="2021-01" db="EMBL/GenBank/DDBJ databases">
        <title>Whole genome shotgun sequence of Actinoplanes cyaneus NBRC 14990.</title>
        <authorList>
            <person name="Komaki H."/>
            <person name="Tamura T."/>
        </authorList>
    </citation>
    <scope>NUCLEOTIDE SEQUENCE</scope>
    <source>
        <strain evidence="4">NBRC 14990</strain>
    </source>
</reference>
<protein>
    <recommendedName>
        <fullName evidence="3">N-acetyltransferase domain-containing protein</fullName>
    </recommendedName>
</protein>
<name>A0A919IMY9_9ACTN</name>
<dbReference type="EMBL" id="BOMH01000049">
    <property type="protein sequence ID" value="GID68619.1"/>
    <property type="molecule type" value="Genomic_DNA"/>
</dbReference>
<evidence type="ECO:0000256" key="1">
    <source>
        <dbReference type="ARBA" id="ARBA00022679"/>
    </source>
</evidence>
<evidence type="ECO:0000313" key="5">
    <source>
        <dbReference type="Proteomes" id="UP000619479"/>
    </source>
</evidence>
<dbReference type="Pfam" id="PF00583">
    <property type="entry name" value="Acetyltransf_1"/>
    <property type="match status" value="1"/>
</dbReference>
<dbReference type="AlphaFoldDB" id="A0A919IMY9"/>
<dbReference type="RefSeq" id="WP_203748807.1">
    <property type="nucleotide sequence ID" value="NZ_BAAAUC010000051.1"/>
</dbReference>
<evidence type="ECO:0000259" key="3">
    <source>
        <dbReference type="PROSITE" id="PS51186"/>
    </source>
</evidence>
<dbReference type="SUPFAM" id="SSF55729">
    <property type="entry name" value="Acyl-CoA N-acyltransferases (Nat)"/>
    <property type="match status" value="1"/>
</dbReference>
<keyword evidence="2" id="KW-0012">Acyltransferase</keyword>